<comment type="caution">
    <text evidence="2">The sequence shown here is derived from an EMBL/GenBank/DDBJ whole genome shotgun (WGS) entry which is preliminary data.</text>
</comment>
<dbReference type="EMBL" id="QFPP01000150">
    <property type="protein sequence ID" value="PZQ74058.1"/>
    <property type="molecule type" value="Genomic_DNA"/>
</dbReference>
<feature type="compositionally biased region" description="Low complexity" evidence="1">
    <location>
        <begin position="210"/>
        <end position="227"/>
    </location>
</feature>
<evidence type="ECO:0000313" key="3">
    <source>
        <dbReference type="Proteomes" id="UP000249135"/>
    </source>
</evidence>
<protein>
    <submittedName>
        <fullName evidence="2">DUF2894 domain-containing protein</fullName>
    </submittedName>
</protein>
<dbReference type="Proteomes" id="UP000249135">
    <property type="component" value="Unassembled WGS sequence"/>
</dbReference>
<gene>
    <name evidence="2" type="ORF">DI563_13225</name>
</gene>
<feature type="compositionally biased region" description="Basic residues" evidence="1">
    <location>
        <begin position="228"/>
        <end position="237"/>
    </location>
</feature>
<name>A0A2W5QA43_VARPD</name>
<organism evidence="2 3">
    <name type="scientific">Variovorax paradoxus</name>
    <dbReference type="NCBI Taxonomy" id="34073"/>
    <lineage>
        <taxon>Bacteria</taxon>
        <taxon>Pseudomonadati</taxon>
        <taxon>Pseudomonadota</taxon>
        <taxon>Betaproteobacteria</taxon>
        <taxon>Burkholderiales</taxon>
        <taxon>Comamonadaceae</taxon>
        <taxon>Variovorax</taxon>
    </lineage>
</organism>
<feature type="region of interest" description="Disordered" evidence="1">
    <location>
        <begin position="1"/>
        <end position="31"/>
    </location>
</feature>
<dbReference type="AlphaFoldDB" id="A0A2W5QA43"/>
<feature type="region of interest" description="Disordered" evidence="1">
    <location>
        <begin position="209"/>
        <end position="237"/>
    </location>
</feature>
<proteinExistence type="predicted"/>
<dbReference type="Pfam" id="PF11445">
    <property type="entry name" value="DUF2894"/>
    <property type="match status" value="1"/>
</dbReference>
<reference evidence="2 3" key="1">
    <citation type="submission" date="2017-08" db="EMBL/GenBank/DDBJ databases">
        <title>Infants hospitalized years apart are colonized by the same room-sourced microbial strains.</title>
        <authorList>
            <person name="Brooks B."/>
            <person name="Olm M.R."/>
            <person name="Firek B.A."/>
            <person name="Baker R."/>
            <person name="Thomas B.C."/>
            <person name="Morowitz M.J."/>
            <person name="Banfield J.F."/>
        </authorList>
    </citation>
    <scope>NUCLEOTIDE SEQUENCE [LARGE SCALE GENOMIC DNA]</scope>
    <source>
        <strain evidence="2">S2_005_003_R2_41</strain>
    </source>
</reference>
<accession>A0A2W5QA43</accession>
<evidence type="ECO:0000256" key="1">
    <source>
        <dbReference type="SAM" id="MobiDB-lite"/>
    </source>
</evidence>
<sequence length="237" mass="24969">MQTRKGARATAASRWRRRRGLPSQARRPVAEDHAPALERLRQAGADVAQPLRFGLVAAMARRAPRHEGEARARIDARIRALMVELEPAAASAAGPQVAKAQDSGLGSLTARLAAQAAARGEAPLPSPPGSGLAAMPEPRALAHVRRIWAGLSAERRLTQSVDALPENPGPLNSQHLLHRSLTLMREVAPGCLHRFMARVDSLAALEQMQAAAAAPAPAPRGTTGSARKAGRGRGKSA</sequence>
<dbReference type="InterPro" id="IPR021549">
    <property type="entry name" value="DUF2894"/>
</dbReference>
<evidence type="ECO:0000313" key="2">
    <source>
        <dbReference type="EMBL" id="PZQ74058.1"/>
    </source>
</evidence>